<dbReference type="EMBL" id="JABFRW010000080">
    <property type="protein sequence ID" value="NOT33929.1"/>
    <property type="molecule type" value="Genomic_DNA"/>
</dbReference>
<evidence type="ECO:0000256" key="1">
    <source>
        <dbReference type="SAM" id="MobiDB-lite"/>
    </source>
</evidence>
<dbReference type="Proteomes" id="UP000580839">
    <property type="component" value="Unassembled WGS sequence"/>
</dbReference>
<name>A0A849SXS0_UNCEI</name>
<dbReference type="InterPro" id="IPR006847">
    <property type="entry name" value="IF2_N"/>
</dbReference>
<proteinExistence type="predicted"/>
<feature type="non-terminal residue" evidence="3">
    <location>
        <position position="113"/>
    </location>
</feature>
<feature type="domain" description="Translation initiation factor IF-2 N-terminal" evidence="2">
    <location>
        <begin position="7"/>
        <end position="55"/>
    </location>
</feature>
<protein>
    <recommendedName>
        <fullName evidence="2">Translation initiation factor IF-2 N-terminal domain-containing protein</fullName>
    </recommendedName>
</protein>
<gene>
    <name evidence="3" type="ORF">HOP12_07140</name>
</gene>
<feature type="region of interest" description="Disordered" evidence="1">
    <location>
        <begin position="62"/>
        <end position="113"/>
    </location>
</feature>
<evidence type="ECO:0000259" key="2">
    <source>
        <dbReference type="Pfam" id="PF04760"/>
    </source>
</evidence>
<accession>A0A849SXS0</accession>
<evidence type="ECO:0000313" key="4">
    <source>
        <dbReference type="Proteomes" id="UP000580839"/>
    </source>
</evidence>
<organism evidence="3 4">
    <name type="scientific">Eiseniibacteriota bacterium</name>
    <dbReference type="NCBI Taxonomy" id="2212470"/>
    <lineage>
        <taxon>Bacteria</taxon>
        <taxon>Candidatus Eiseniibacteriota</taxon>
    </lineage>
</organism>
<feature type="compositionally biased region" description="Basic and acidic residues" evidence="1">
    <location>
        <begin position="62"/>
        <end position="82"/>
    </location>
</feature>
<evidence type="ECO:0000313" key="3">
    <source>
        <dbReference type="EMBL" id="NOT33929.1"/>
    </source>
</evidence>
<feature type="compositionally biased region" description="Basic and acidic residues" evidence="1">
    <location>
        <begin position="103"/>
        <end position="113"/>
    </location>
</feature>
<dbReference type="Gene3D" id="1.10.10.2480">
    <property type="match status" value="1"/>
</dbReference>
<comment type="caution">
    <text evidence="3">The sequence shown here is derived from an EMBL/GenBank/DDBJ whole genome shotgun (WGS) entry which is preliminary data.</text>
</comment>
<dbReference type="AlphaFoldDB" id="A0A849SXS0"/>
<dbReference type="Pfam" id="PF04760">
    <property type="entry name" value="IF2_N"/>
    <property type="match status" value="1"/>
</dbReference>
<reference evidence="3 4" key="1">
    <citation type="submission" date="2020-04" db="EMBL/GenBank/DDBJ databases">
        <title>Metagenomic profiling of ammonia- and methane-oxidizing microorganisms in a Dutch drinking water treatment plant.</title>
        <authorList>
            <person name="Poghosyan L."/>
            <person name="Leucker S."/>
        </authorList>
    </citation>
    <scope>NUCLEOTIDE SEQUENCE [LARGE SCALE GENOMIC DNA]</scope>
    <source>
        <strain evidence="3">S-RSF-IL-03</strain>
    </source>
</reference>
<sequence>MPKSTEKKARVYEIAKELGMSSEAVQQIARRMGVELKNHMSTLASEVVDKIRGEIAQGTAAVKEEQARKHEQELQRARDERAPGSCGGRGCGRCSRRASGARDAPRHPDDAVT</sequence>